<feature type="compositionally biased region" description="Pro residues" evidence="8">
    <location>
        <begin position="10"/>
        <end position="19"/>
    </location>
</feature>
<feature type="coiled-coil region" evidence="7">
    <location>
        <begin position="161"/>
        <end position="195"/>
    </location>
</feature>
<feature type="transmembrane region" description="Helical" evidence="9">
    <location>
        <begin position="38"/>
        <end position="56"/>
    </location>
</feature>
<dbReference type="Pfam" id="PF15361">
    <property type="entry name" value="RIC3"/>
    <property type="match status" value="1"/>
</dbReference>
<evidence type="ECO:0000256" key="2">
    <source>
        <dbReference type="ARBA" id="ARBA00008538"/>
    </source>
</evidence>
<dbReference type="PANTHER" id="PTHR21723:SF3">
    <property type="entry name" value="PROTEIN RIC-3"/>
    <property type="match status" value="1"/>
</dbReference>
<evidence type="ECO:0000313" key="11">
    <source>
        <dbReference type="EMBL" id="KAL3312671.1"/>
    </source>
</evidence>
<dbReference type="EMBL" id="JBJKFK010001604">
    <property type="protein sequence ID" value="KAL3312671.1"/>
    <property type="molecule type" value="Genomic_DNA"/>
</dbReference>
<reference evidence="11 12" key="1">
    <citation type="submission" date="2024-11" db="EMBL/GenBank/DDBJ databases">
        <title>Adaptive evolution of stress response genes in parasites aligns with host niche diversity.</title>
        <authorList>
            <person name="Hahn C."/>
            <person name="Resl P."/>
        </authorList>
    </citation>
    <scope>NUCLEOTIDE SEQUENCE [LARGE SCALE GENOMIC DNA]</scope>
    <source>
        <strain evidence="11">EGGRZ-B1_66</strain>
        <tissue evidence="11">Body</tissue>
    </source>
</reference>
<evidence type="ECO:0000256" key="4">
    <source>
        <dbReference type="ARBA" id="ARBA00022824"/>
    </source>
</evidence>
<evidence type="ECO:0000256" key="3">
    <source>
        <dbReference type="ARBA" id="ARBA00022692"/>
    </source>
</evidence>
<evidence type="ECO:0000259" key="10">
    <source>
        <dbReference type="Pfam" id="PF15361"/>
    </source>
</evidence>
<protein>
    <recommendedName>
        <fullName evidence="10">Resistance to inhibitors of cholinesterase protein 3 N-terminal domain-containing protein</fullName>
    </recommendedName>
</protein>
<dbReference type="PANTHER" id="PTHR21723">
    <property type="entry name" value="RESISTANCE TO INHIBITORS OF CHOLINESTERASE PROTEIN 3 RIC3"/>
    <property type="match status" value="1"/>
</dbReference>
<gene>
    <name evidence="11" type="ORF">Ciccas_008736</name>
</gene>
<comment type="caution">
    <text evidence="11">The sequence shown here is derived from an EMBL/GenBank/DDBJ whole genome shotgun (WGS) entry which is preliminary data.</text>
</comment>
<evidence type="ECO:0000256" key="8">
    <source>
        <dbReference type="SAM" id="MobiDB-lite"/>
    </source>
</evidence>
<sequence>MILDAAEFSPPHPGRPPSRPHQTDAKQTTTTSTKSNTVLSIILPVYAVGIVLYLLFTLTKVATGKRSGKIASRDDHLREYYRNFHYDPQKGRFTMGNGSSDEESDENSNVLRSKNNSKNKAKKGTFDWASAYGDPTTSHLYRSQNSLPKDLAYLLKRVDEKNITDEELPRLRQRLEETEAELARVLEAMKLIAQEEEMMQEKVEVQPESDESDVIVDVFPEPVECTNLEMKPAKDTANVKNRKKKFKEPDNDSNDKNSGIVFENLSVSNKVQKQVGQKKGKVNKKKKS</sequence>
<keyword evidence="3 9" id="KW-0812">Transmembrane</keyword>
<evidence type="ECO:0000256" key="6">
    <source>
        <dbReference type="ARBA" id="ARBA00023136"/>
    </source>
</evidence>
<keyword evidence="4" id="KW-0256">Endoplasmic reticulum</keyword>
<dbReference type="InterPro" id="IPR026160">
    <property type="entry name" value="Ric3"/>
</dbReference>
<feature type="region of interest" description="Disordered" evidence="8">
    <location>
        <begin position="1"/>
        <end position="33"/>
    </location>
</feature>
<proteinExistence type="inferred from homology"/>
<evidence type="ECO:0000256" key="5">
    <source>
        <dbReference type="ARBA" id="ARBA00022989"/>
    </source>
</evidence>
<feature type="domain" description="Resistance to inhibitors of cholinesterase protein 3 N-terminal" evidence="10">
    <location>
        <begin position="16"/>
        <end position="186"/>
    </location>
</feature>
<evidence type="ECO:0000313" key="12">
    <source>
        <dbReference type="Proteomes" id="UP001626550"/>
    </source>
</evidence>
<comment type="similarity">
    <text evidence="2">Belongs to the ric-3 family.</text>
</comment>
<evidence type="ECO:0000256" key="1">
    <source>
        <dbReference type="ARBA" id="ARBA00004586"/>
    </source>
</evidence>
<keyword evidence="6 9" id="KW-0472">Membrane</keyword>
<evidence type="ECO:0000256" key="7">
    <source>
        <dbReference type="SAM" id="Coils"/>
    </source>
</evidence>
<feature type="region of interest" description="Disordered" evidence="8">
    <location>
        <begin position="91"/>
        <end position="121"/>
    </location>
</feature>
<keyword evidence="7" id="KW-0175">Coiled coil</keyword>
<keyword evidence="12" id="KW-1185">Reference proteome</keyword>
<dbReference type="InterPro" id="IPR032763">
    <property type="entry name" value="RIC3_N"/>
</dbReference>
<accession>A0ABD2Q1S3</accession>
<name>A0ABD2Q1S3_9PLAT</name>
<organism evidence="11 12">
    <name type="scientific">Cichlidogyrus casuarinus</name>
    <dbReference type="NCBI Taxonomy" id="1844966"/>
    <lineage>
        <taxon>Eukaryota</taxon>
        <taxon>Metazoa</taxon>
        <taxon>Spiralia</taxon>
        <taxon>Lophotrochozoa</taxon>
        <taxon>Platyhelminthes</taxon>
        <taxon>Monogenea</taxon>
        <taxon>Monopisthocotylea</taxon>
        <taxon>Dactylogyridea</taxon>
        <taxon>Ancyrocephalidae</taxon>
        <taxon>Cichlidogyrus</taxon>
    </lineage>
</organism>
<dbReference type="AlphaFoldDB" id="A0ABD2Q1S3"/>
<evidence type="ECO:0000256" key="9">
    <source>
        <dbReference type="SAM" id="Phobius"/>
    </source>
</evidence>
<dbReference type="GO" id="GO:0005789">
    <property type="term" value="C:endoplasmic reticulum membrane"/>
    <property type="evidence" value="ECO:0007669"/>
    <property type="project" value="UniProtKB-SubCell"/>
</dbReference>
<dbReference type="Proteomes" id="UP001626550">
    <property type="component" value="Unassembled WGS sequence"/>
</dbReference>
<comment type="subcellular location">
    <subcellularLocation>
        <location evidence="1">Endoplasmic reticulum membrane</location>
    </subcellularLocation>
</comment>
<feature type="region of interest" description="Disordered" evidence="8">
    <location>
        <begin position="229"/>
        <end position="265"/>
    </location>
</feature>
<keyword evidence="5 9" id="KW-1133">Transmembrane helix</keyword>